<name>A0A839H9S4_9GAMM</name>
<dbReference type="InterPro" id="IPR022998">
    <property type="entry name" value="ThiamineP_synth_TenI"/>
</dbReference>
<dbReference type="Gene3D" id="3.90.79.10">
    <property type="entry name" value="Nucleoside Triphosphate Pyrophosphohydrolase"/>
    <property type="match status" value="1"/>
</dbReference>
<comment type="catalytic activity">
    <reaction evidence="11">
        <text>8-oxo-GTP + H2O = 8-oxo-GMP + diphosphate + H(+)</text>
        <dbReference type="Rhea" id="RHEA:67616"/>
        <dbReference type="ChEBI" id="CHEBI:15377"/>
        <dbReference type="ChEBI" id="CHEBI:15378"/>
        <dbReference type="ChEBI" id="CHEBI:33019"/>
        <dbReference type="ChEBI" id="CHEBI:143553"/>
        <dbReference type="ChEBI" id="CHEBI:145694"/>
    </reaction>
</comment>
<accession>A0A839H9S4</accession>
<evidence type="ECO:0000256" key="3">
    <source>
        <dbReference type="ARBA" id="ARBA00022457"/>
    </source>
</evidence>
<dbReference type="GO" id="GO:0035539">
    <property type="term" value="F:8-oxo-7,8-dihydrodeoxyguanosine triphosphate pyrophosphatase activity"/>
    <property type="evidence" value="ECO:0007669"/>
    <property type="project" value="UniProtKB-EC"/>
</dbReference>
<evidence type="ECO:0000256" key="2">
    <source>
        <dbReference type="ARBA" id="ARBA00005582"/>
    </source>
</evidence>
<dbReference type="CDD" id="cd00564">
    <property type="entry name" value="TMP_TenI"/>
    <property type="match status" value="1"/>
</dbReference>
<evidence type="ECO:0000256" key="14">
    <source>
        <dbReference type="ARBA" id="ARBA00041592"/>
    </source>
</evidence>
<evidence type="ECO:0000256" key="4">
    <source>
        <dbReference type="ARBA" id="ARBA00022705"/>
    </source>
</evidence>
<evidence type="ECO:0000313" key="18">
    <source>
        <dbReference type="EMBL" id="MBB1125200.1"/>
    </source>
</evidence>
<evidence type="ECO:0000256" key="7">
    <source>
        <dbReference type="ARBA" id="ARBA00022801"/>
    </source>
</evidence>
<sequence>MILTVVAGVITDSSGRVLITQRRADVPFAGCWEFPGGKLNPQEAPLAGLARELTEELGITLTAAQPLITVHHDNPLTQRRLWLSVYRVTAYHGQPNGCEGQPLRWCDPQTLDPAEFPPLDRPVIRALQLPNLSLITPEPTGDVAAFVRQLERALQTGIQLVQLRAKSLTDGEFAQLAQQVSGMCQQYSAQLVFNRPLASLQRGTFNAIAHHGWHLTAADLSQLTQRPTAPALLGVSCHTAADLRHAAQVEADYALLSPVQPTRSHPDAQPLGWEQFSQLVATANLPVYALGGVGREHLIHAQQCGAQGIAAIRGLWRDQSQHQATAA</sequence>
<dbReference type="EMBL" id="JABVCQ010000005">
    <property type="protein sequence ID" value="MBB1125200.1"/>
    <property type="molecule type" value="Genomic_DNA"/>
</dbReference>
<dbReference type="CDD" id="cd03425">
    <property type="entry name" value="NUDIX_MutT_NudA_like"/>
    <property type="match status" value="1"/>
</dbReference>
<comment type="cofactor">
    <cofactor evidence="1">
        <name>Mg(2+)</name>
        <dbReference type="ChEBI" id="CHEBI:18420"/>
    </cofactor>
</comment>
<dbReference type="PROSITE" id="PS00893">
    <property type="entry name" value="NUDIX_BOX"/>
    <property type="match status" value="1"/>
</dbReference>
<dbReference type="GO" id="GO:0009228">
    <property type="term" value="P:thiamine biosynthetic process"/>
    <property type="evidence" value="ECO:0007669"/>
    <property type="project" value="UniProtKB-KW"/>
</dbReference>
<evidence type="ECO:0000256" key="6">
    <source>
        <dbReference type="ARBA" id="ARBA00022763"/>
    </source>
</evidence>
<dbReference type="GO" id="GO:0006281">
    <property type="term" value="P:DNA repair"/>
    <property type="evidence" value="ECO:0007669"/>
    <property type="project" value="UniProtKB-KW"/>
</dbReference>
<dbReference type="GO" id="GO:0008413">
    <property type="term" value="F:8-oxo-7,8-dihydroguanosine triphosphate pyrophosphatase activity"/>
    <property type="evidence" value="ECO:0007669"/>
    <property type="project" value="TreeGrafter"/>
</dbReference>
<dbReference type="GO" id="GO:0046872">
    <property type="term" value="F:metal ion binding"/>
    <property type="evidence" value="ECO:0007669"/>
    <property type="project" value="UniProtKB-KW"/>
</dbReference>
<gene>
    <name evidence="18" type="ORF">HUK38_03015</name>
</gene>
<organism evidence="18 19">
    <name type="scientific">Thiospirillum jenense</name>
    <dbReference type="NCBI Taxonomy" id="1653858"/>
    <lineage>
        <taxon>Bacteria</taxon>
        <taxon>Pseudomonadati</taxon>
        <taxon>Pseudomonadota</taxon>
        <taxon>Gammaproteobacteria</taxon>
        <taxon>Chromatiales</taxon>
        <taxon>Chromatiaceae</taxon>
        <taxon>Thiospirillum</taxon>
    </lineage>
</organism>
<evidence type="ECO:0000256" key="16">
    <source>
        <dbReference type="ARBA" id="ARBA00042798"/>
    </source>
</evidence>
<dbReference type="GO" id="GO:0044715">
    <property type="term" value="F:8-oxo-dGDP phosphatase activity"/>
    <property type="evidence" value="ECO:0007669"/>
    <property type="project" value="TreeGrafter"/>
</dbReference>
<proteinExistence type="inferred from homology"/>
<dbReference type="InterPro" id="IPR036206">
    <property type="entry name" value="ThiamineP_synth_sf"/>
</dbReference>
<dbReference type="InterPro" id="IPR015797">
    <property type="entry name" value="NUDIX_hydrolase-like_dom_sf"/>
</dbReference>
<dbReference type="InterPro" id="IPR020084">
    <property type="entry name" value="NUDIX_hydrolase_CS"/>
</dbReference>
<keyword evidence="8" id="KW-0460">Magnesium</keyword>
<evidence type="ECO:0000256" key="13">
    <source>
        <dbReference type="ARBA" id="ARBA00040794"/>
    </source>
</evidence>
<dbReference type="SUPFAM" id="SSF55811">
    <property type="entry name" value="Nudix"/>
    <property type="match status" value="1"/>
</dbReference>
<keyword evidence="9" id="KW-0234">DNA repair</keyword>
<comment type="similarity">
    <text evidence="2">Belongs to the Nudix hydrolase family.</text>
</comment>
<comment type="caution">
    <text evidence="18">The sequence shown here is derived from an EMBL/GenBank/DDBJ whole genome shotgun (WGS) entry which is preliminary data.</text>
</comment>
<dbReference type="InterPro" id="IPR029119">
    <property type="entry name" value="MutY_C"/>
</dbReference>
<dbReference type="RefSeq" id="WP_182582380.1">
    <property type="nucleotide sequence ID" value="NZ_JABVCQ010000005.1"/>
</dbReference>
<reference evidence="18 19" key="1">
    <citation type="journal article" date="2020" name="Arch. Microbiol.">
        <title>The genome sequence of the giant phototrophic gammaproteobacterium Thiospirillum jenense gives insight into its physiological properties and phylogenetic relationships.</title>
        <authorList>
            <person name="Imhoff J.F."/>
            <person name="Meyer T.E."/>
            <person name="Kyndt J.A."/>
        </authorList>
    </citation>
    <scope>NUCLEOTIDE SEQUENCE [LARGE SCALE GENOMIC DNA]</scope>
    <source>
        <strain evidence="18 19">DSM 216</strain>
    </source>
</reference>
<dbReference type="PANTHER" id="PTHR47707">
    <property type="entry name" value="8-OXO-DGTP DIPHOSPHATASE"/>
    <property type="match status" value="1"/>
</dbReference>
<dbReference type="Pfam" id="PF02581">
    <property type="entry name" value="TMP-TENI"/>
    <property type="match status" value="1"/>
</dbReference>
<keyword evidence="4" id="KW-0235">DNA replication</keyword>
<dbReference type="GO" id="GO:0006260">
    <property type="term" value="P:DNA replication"/>
    <property type="evidence" value="ECO:0007669"/>
    <property type="project" value="UniProtKB-KW"/>
</dbReference>
<dbReference type="SUPFAM" id="SSF51391">
    <property type="entry name" value="Thiamin phosphate synthase"/>
    <property type="match status" value="1"/>
</dbReference>
<evidence type="ECO:0000256" key="12">
    <source>
        <dbReference type="ARBA" id="ARBA00038905"/>
    </source>
</evidence>
<dbReference type="NCBIfam" id="NF006530">
    <property type="entry name" value="PRK08999.1"/>
    <property type="match status" value="1"/>
</dbReference>
<evidence type="ECO:0000256" key="8">
    <source>
        <dbReference type="ARBA" id="ARBA00022842"/>
    </source>
</evidence>
<evidence type="ECO:0000256" key="9">
    <source>
        <dbReference type="ARBA" id="ARBA00023204"/>
    </source>
</evidence>
<dbReference type="InterPro" id="IPR000086">
    <property type="entry name" value="NUDIX_hydrolase_dom"/>
</dbReference>
<dbReference type="PROSITE" id="PS51462">
    <property type="entry name" value="NUDIX"/>
    <property type="match status" value="1"/>
</dbReference>
<comment type="catalytic activity">
    <reaction evidence="10">
        <text>8-oxo-dGTP + H2O = 8-oxo-dGMP + diphosphate + H(+)</text>
        <dbReference type="Rhea" id="RHEA:31575"/>
        <dbReference type="ChEBI" id="CHEBI:15377"/>
        <dbReference type="ChEBI" id="CHEBI:15378"/>
        <dbReference type="ChEBI" id="CHEBI:33019"/>
        <dbReference type="ChEBI" id="CHEBI:63224"/>
        <dbReference type="ChEBI" id="CHEBI:77896"/>
        <dbReference type="EC" id="3.6.1.55"/>
    </reaction>
</comment>
<dbReference type="Pfam" id="PF14815">
    <property type="entry name" value="NUDIX_4"/>
    <property type="match status" value="1"/>
</dbReference>
<dbReference type="AlphaFoldDB" id="A0A839H9S4"/>
<dbReference type="EC" id="3.6.1.55" evidence="12"/>
<evidence type="ECO:0000256" key="11">
    <source>
        <dbReference type="ARBA" id="ARBA00036904"/>
    </source>
</evidence>
<feature type="domain" description="Nudix hydrolase" evidence="17">
    <location>
        <begin position="1"/>
        <end position="131"/>
    </location>
</feature>
<evidence type="ECO:0000313" key="19">
    <source>
        <dbReference type="Proteomes" id="UP000548632"/>
    </source>
</evidence>
<keyword evidence="3" id="KW-0515">Mutator protein</keyword>
<evidence type="ECO:0000256" key="5">
    <source>
        <dbReference type="ARBA" id="ARBA00022723"/>
    </source>
</evidence>
<keyword evidence="19" id="KW-1185">Reference proteome</keyword>
<evidence type="ECO:0000259" key="17">
    <source>
        <dbReference type="PROSITE" id="PS51462"/>
    </source>
</evidence>
<dbReference type="PANTHER" id="PTHR47707:SF1">
    <property type="entry name" value="NUDIX HYDROLASE FAMILY PROTEIN"/>
    <property type="match status" value="1"/>
</dbReference>
<dbReference type="InterPro" id="IPR013785">
    <property type="entry name" value="Aldolase_TIM"/>
</dbReference>
<dbReference type="Gene3D" id="3.20.20.70">
    <property type="entry name" value="Aldolase class I"/>
    <property type="match status" value="1"/>
</dbReference>
<keyword evidence="6" id="KW-0227">DNA damage</keyword>
<dbReference type="Proteomes" id="UP000548632">
    <property type="component" value="Unassembled WGS sequence"/>
</dbReference>
<evidence type="ECO:0000256" key="1">
    <source>
        <dbReference type="ARBA" id="ARBA00001946"/>
    </source>
</evidence>
<keyword evidence="5" id="KW-0479">Metal-binding</keyword>
<evidence type="ECO:0000256" key="10">
    <source>
        <dbReference type="ARBA" id="ARBA00035861"/>
    </source>
</evidence>
<evidence type="ECO:0000256" key="15">
    <source>
        <dbReference type="ARBA" id="ARBA00041979"/>
    </source>
</evidence>
<dbReference type="GO" id="GO:0044716">
    <property type="term" value="F:8-oxo-GDP phosphatase activity"/>
    <property type="evidence" value="ECO:0007669"/>
    <property type="project" value="TreeGrafter"/>
</dbReference>
<protein>
    <recommendedName>
        <fullName evidence="13">8-oxo-dGTP diphosphatase</fullName>
        <ecNumber evidence="12">3.6.1.55</ecNumber>
    </recommendedName>
    <alternativeName>
        <fullName evidence="16">7,8-dihydro-8-oxoguanine-triphosphatase</fullName>
    </alternativeName>
    <alternativeName>
        <fullName evidence="15">Mutator protein MutT</fullName>
    </alternativeName>
    <alternativeName>
        <fullName evidence="14">dGTP pyrophosphohydrolase</fullName>
    </alternativeName>
</protein>
<dbReference type="InterPro" id="IPR047127">
    <property type="entry name" value="MutT-like"/>
</dbReference>
<keyword evidence="7 18" id="KW-0378">Hydrolase</keyword>